<dbReference type="Proteomes" id="UP001141806">
    <property type="component" value="Unassembled WGS sequence"/>
</dbReference>
<evidence type="ECO:0000313" key="2">
    <source>
        <dbReference type="Proteomes" id="UP001141806"/>
    </source>
</evidence>
<proteinExistence type="predicted"/>
<protein>
    <submittedName>
        <fullName evidence="1">Uncharacterized protein</fullName>
    </submittedName>
</protein>
<dbReference type="EMBL" id="JAMYWD010000011">
    <property type="protein sequence ID" value="KAJ4956791.1"/>
    <property type="molecule type" value="Genomic_DNA"/>
</dbReference>
<keyword evidence="2" id="KW-1185">Reference proteome</keyword>
<evidence type="ECO:0000313" key="1">
    <source>
        <dbReference type="EMBL" id="KAJ4956791.1"/>
    </source>
</evidence>
<accession>A0A9Q0JYP4</accession>
<dbReference type="AlphaFoldDB" id="A0A9Q0JYP4"/>
<reference evidence="1" key="1">
    <citation type="journal article" date="2023" name="Plant J.">
        <title>The genome of the king protea, Protea cynaroides.</title>
        <authorList>
            <person name="Chang J."/>
            <person name="Duong T.A."/>
            <person name="Schoeman C."/>
            <person name="Ma X."/>
            <person name="Roodt D."/>
            <person name="Barker N."/>
            <person name="Li Z."/>
            <person name="Van de Peer Y."/>
            <person name="Mizrachi E."/>
        </authorList>
    </citation>
    <scope>NUCLEOTIDE SEQUENCE</scope>
    <source>
        <tissue evidence="1">Young leaves</tissue>
    </source>
</reference>
<gene>
    <name evidence="1" type="ORF">NE237_013574</name>
</gene>
<sequence length="101" mass="11894">MVTYLKSHVVMPHVILERHLLLLRKLSPASELFSFRCRHRKWNQQYRNDNHDDQRGMKTVKMGSKFEGNAQKVRNNVVDDDIPRNSSAESLPAWICWNISC</sequence>
<name>A0A9Q0JYP4_9MAGN</name>
<organism evidence="1 2">
    <name type="scientific">Protea cynaroides</name>
    <dbReference type="NCBI Taxonomy" id="273540"/>
    <lineage>
        <taxon>Eukaryota</taxon>
        <taxon>Viridiplantae</taxon>
        <taxon>Streptophyta</taxon>
        <taxon>Embryophyta</taxon>
        <taxon>Tracheophyta</taxon>
        <taxon>Spermatophyta</taxon>
        <taxon>Magnoliopsida</taxon>
        <taxon>Proteales</taxon>
        <taxon>Proteaceae</taxon>
        <taxon>Protea</taxon>
    </lineage>
</organism>
<comment type="caution">
    <text evidence="1">The sequence shown here is derived from an EMBL/GenBank/DDBJ whole genome shotgun (WGS) entry which is preliminary data.</text>
</comment>